<dbReference type="GO" id="GO:0000506">
    <property type="term" value="C:glycosylphosphatidylinositol-N-acetylglucosaminyltransferase (GPI-GnT) complex"/>
    <property type="evidence" value="ECO:0007669"/>
    <property type="project" value="InterPro"/>
</dbReference>
<evidence type="ECO:0000313" key="5">
    <source>
        <dbReference type="EMBL" id="KAK3673344.1"/>
    </source>
</evidence>
<dbReference type="Proteomes" id="UP001274830">
    <property type="component" value="Unassembled WGS sequence"/>
</dbReference>
<protein>
    <recommendedName>
        <fullName evidence="4">Phosphatidylinositol N-acetylglucosaminyltransferase subunit H conserved domain-containing protein</fullName>
    </recommendedName>
</protein>
<keyword evidence="3" id="KW-1133">Transmembrane helix</keyword>
<evidence type="ECO:0000256" key="3">
    <source>
        <dbReference type="SAM" id="Phobius"/>
    </source>
</evidence>
<dbReference type="Pfam" id="PF10181">
    <property type="entry name" value="PIG-H"/>
    <property type="match status" value="1"/>
</dbReference>
<accession>A0AAE1BZL6</accession>
<dbReference type="PANTHER" id="PTHR15231">
    <property type="entry name" value="PHOSPHATIDYLINOSITOL N-ACETYLGLUCOSAMINYLTRANSFERASE SUBUNIT H"/>
    <property type="match status" value="1"/>
</dbReference>
<evidence type="ECO:0000256" key="1">
    <source>
        <dbReference type="ARBA" id="ARBA00004687"/>
    </source>
</evidence>
<sequence length="204" mass="22907">MLTTRRPTQTTALYTVSNRATATTLSAQLKVNLHILLRIIAGLLILCIVGVEYMTLITPSSPWHSKTLNTLIHATPVLARTAGTLTTLLSWYYRWIIITGTTYLITTNPIRTESLLVIRGLGVQTSTSSPSYLWTSSARFIPTTAIQDILIHEAFKGFEVRFYLAIVVEGEEEVVVVFPNLLPRRDVLEEVWRGTRACLYEPKT</sequence>
<evidence type="ECO:0000256" key="2">
    <source>
        <dbReference type="ARBA" id="ARBA00009610"/>
    </source>
</evidence>
<name>A0AAE1BZL6_9PEZI</name>
<dbReference type="GO" id="GO:0006506">
    <property type="term" value="P:GPI anchor biosynthetic process"/>
    <property type="evidence" value="ECO:0007669"/>
    <property type="project" value="InterPro"/>
</dbReference>
<evidence type="ECO:0000313" key="6">
    <source>
        <dbReference type="Proteomes" id="UP001274830"/>
    </source>
</evidence>
<feature type="domain" description="Phosphatidylinositol N-acetylglucosaminyltransferase subunit H conserved" evidence="4">
    <location>
        <begin position="114"/>
        <end position="179"/>
    </location>
</feature>
<dbReference type="InterPro" id="IPR019328">
    <property type="entry name" value="PIGH-H_dom"/>
</dbReference>
<dbReference type="AlphaFoldDB" id="A0AAE1BZL6"/>
<keyword evidence="6" id="KW-1185">Reference proteome</keyword>
<dbReference type="EMBL" id="JAUTXT010000026">
    <property type="protein sequence ID" value="KAK3673344.1"/>
    <property type="molecule type" value="Genomic_DNA"/>
</dbReference>
<proteinExistence type="inferred from homology"/>
<dbReference type="InterPro" id="IPR044215">
    <property type="entry name" value="PIG-H"/>
</dbReference>
<organism evidence="5 6">
    <name type="scientific">Recurvomyces mirabilis</name>
    <dbReference type="NCBI Taxonomy" id="574656"/>
    <lineage>
        <taxon>Eukaryota</taxon>
        <taxon>Fungi</taxon>
        <taxon>Dikarya</taxon>
        <taxon>Ascomycota</taxon>
        <taxon>Pezizomycotina</taxon>
        <taxon>Dothideomycetes</taxon>
        <taxon>Dothideomycetidae</taxon>
        <taxon>Mycosphaerellales</taxon>
        <taxon>Teratosphaeriaceae</taxon>
        <taxon>Recurvomyces</taxon>
    </lineage>
</organism>
<keyword evidence="3" id="KW-0812">Transmembrane</keyword>
<dbReference type="PANTHER" id="PTHR15231:SF1">
    <property type="entry name" value="PHOSPHATIDYLINOSITOL N-ACETYLGLUCOSAMINYLTRANSFERASE SUBUNIT H"/>
    <property type="match status" value="1"/>
</dbReference>
<comment type="caution">
    <text evidence="5">The sequence shown here is derived from an EMBL/GenBank/DDBJ whole genome shotgun (WGS) entry which is preliminary data.</text>
</comment>
<comment type="pathway">
    <text evidence="1">Glycolipid biosynthesis; glycosylphosphatidylinositol-anchor biosynthesis.</text>
</comment>
<reference evidence="5" key="1">
    <citation type="submission" date="2023-07" db="EMBL/GenBank/DDBJ databases">
        <title>Black Yeasts Isolated from many extreme environments.</title>
        <authorList>
            <person name="Coleine C."/>
            <person name="Stajich J.E."/>
            <person name="Selbmann L."/>
        </authorList>
    </citation>
    <scope>NUCLEOTIDE SEQUENCE</scope>
    <source>
        <strain evidence="5">CCFEE 5485</strain>
    </source>
</reference>
<feature type="transmembrane region" description="Helical" evidence="3">
    <location>
        <begin position="35"/>
        <end position="56"/>
    </location>
</feature>
<comment type="similarity">
    <text evidence="2">Belongs to the PIGH family.</text>
</comment>
<keyword evidence="3" id="KW-0472">Membrane</keyword>
<evidence type="ECO:0000259" key="4">
    <source>
        <dbReference type="Pfam" id="PF10181"/>
    </source>
</evidence>
<gene>
    <name evidence="5" type="ORF">LTR78_006890</name>
</gene>